<sequence length="65" mass="7379">MLVGCMISSCLRGVLLLSYRHKAVKQFTNSCSPVIIAVIPFHDWASAHVDMWSVCEPFNYCLFQN</sequence>
<accession>A0A0A9F5N7</accession>
<dbReference type="AlphaFoldDB" id="A0A0A9F5N7"/>
<reference evidence="1" key="1">
    <citation type="submission" date="2014-09" db="EMBL/GenBank/DDBJ databases">
        <authorList>
            <person name="Magalhaes I.L.F."/>
            <person name="Oliveira U."/>
            <person name="Santos F.R."/>
            <person name="Vidigal T.H.D.A."/>
            <person name="Brescovit A.D."/>
            <person name="Santos A.J."/>
        </authorList>
    </citation>
    <scope>NUCLEOTIDE SEQUENCE</scope>
    <source>
        <tissue evidence="1">Shoot tissue taken approximately 20 cm above the soil surface</tissue>
    </source>
</reference>
<organism evidence="1">
    <name type="scientific">Arundo donax</name>
    <name type="common">Giant reed</name>
    <name type="synonym">Donax arundinaceus</name>
    <dbReference type="NCBI Taxonomy" id="35708"/>
    <lineage>
        <taxon>Eukaryota</taxon>
        <taxon>Viridiplantae</taxon>
        <taxon>Streptophyta</taxon>
        <taxon>Embryophyta</taxon>
        <taxon>Tracheophyta</taxon>
        <taxon>Spermatophyta</taxon>
        <taxon>Magnoliopsida</taxon>
        <taxon>Liliopsida</taxon>
        <taxon>Poales</taxon>
        <taxon>Poaceae</taxon>
        <taxon>PACMAD clade</taxon>
        <taxon>Arundinoideae</taxon>
        <taxon>Arundineae</taxon>
        <taxon>Arundo</taxon>
    </lineage>
</organism>
<name>A0A0A9F5N7_ARUDO</name>
<protein>
    <submittedName>
        <fullName evidence="1">Uncharacterized protein</fullName>
    </submittedName>
</protein>
<proteinExistence type="predicted"/>
<reference evidence="1" key="2">
    <citation type="journal article" date="2015" name="Data Brief">
        <title>Shoot transcriptome of the giant reed, Arundo donax.</title>
        <authorList>
            <person name="Barrero R.A."/>
            <person name="Guerrero F.D."/>
            <person name="Moolhuijzen P."/>
            <person name="Goolsby J.A."/>
            <person name="Tidwell J."/>
            <person name="Bellgard S.E."/>
            <person name="Bellgard M.I."/>
        </authorList>
    </citation>
    <scope>NUCLEOTIDE SEQUENCE</scope>
    <source>
        <tissue evidence="1">Shoot tissue taken approximately 20 cm above the soil surface</tissue>
    </source>
</reference>
<dbReference type="EMBL" id="GBRH01194318">
    <property type="protein sequence ID" value="JAE03578.1"/>
    <property type="molecule type" value="Transcribed_RNA"/>
</dbReference>
<evidence type="ECO:0000313" key="1">
    <source>
        <dbReference type="EMBL" id="JAE03578.1"/>
    </source>
</evidence>